<sequence length="455" mass="49790">MNSRDLSTLALLLLTRAILLAAAALALDHDSWEFYGGQRRRIRHGLNRATKDSQNQEPAKIIVTNDQAPPAPKIEAARTAFSQRFKDKQEALLLIPDSYSVLSFDKDPTDGDDNELPQPTTESSFWGKLYVEGFSVPIQYFRAHFGQAPPSGVVKLLLASPINLCDDVLGFASLDNADKVDENTIIFAMRGECTFSEKASAAFEAGAAGIVFINNVEGNEHPSGPEVRDLKLSASMIEMTDGEHLIQALKRVDFVKDEGYTLKAIFVPMLCDASAKSNSYCEPVMQNDKDFISDLRHSGELSLAGGNFEYLQGEFGVWIDPTVEEWKTIVPSGIGGDEHCCEVAGFRGNQISNTSAVLCLRGECDFVTKAENIASTGAGMMIVASHNSTLYRMGAEPPYRGRQVNISTLMIGADSYDHMVDAYYSNLDYGMDSTISIVQPEFASDTCQAKAELEQ</sequence>
<dbReference type="InParanoid" id="B8BR53"/>
<feature type="signal peptide" evidence="1">
    <location>
        <begin position="1"/>
        <end position="26"/>
    </location>
</feature>
<dbReference type="HOGENOM" id="CLU_602028_0_0_1"/>
<dbReference type="eggNOG" id="ENOG502SFCA">
    <property type="taxonomic scope" value="Eukaryota"/>
</dbReference>
<dbReference type="PANTHER" id="PTHR12174:SF22">
    <property type="entry name" value="SIGNAL PEPTIDE PEPTIDASE-LIKE 3"/>
    <property type="match status" value="1"/>
</dbReference>
<accession>B8BR53</accession>
<dbReference type="InterPro" id="IPR007369">
    <property type="entry name" value="Peptidase_A22B_SPP"/>
</dbReference>
<dbReference type="GO" id="GO:0098554">
    <property type="term" value="C:cytoplasmic side of endoplasmic reticulum membrane"/>
    <property type="evidence" value="ECO:0000318"/>
    <property type="project" value="GO_Central"/>
</dbReference>
<feature type="chain" id="PRO_5002868890" description="PA domain-containing protein" evidence="1">
    <location>
        <begin position="27"/>
        <end position="455"/>
    </location>
</feature>
<keyword evidence="1" id="KW-0732">Signal</keyword>
<evidence type="ECO:0000313" key="4">
    <source>
        <dbReference type="Proteomes" id="UP000001449"/>
    </source>
</evidence>
<dbReference type="InterPro" id="IPR003137">
    <property type="entry name" value="PA_domain"/>
</dbReference>
<reference evidence="3 4" key="1">
    <citation type="journal article" date="2004" name="Science">
        <title>The genome of the diatom Thalassiosira pseudonana: ecology, evolution, and metabolism.</title>
        <authorList>
            <person name="Armbrust E.V."/>
            <person name="Berges J.A."/>
            <person name="Bowler C."/>
            <person name="Green B.R."/>
            <person name="Martinez D."/>
            <person name="Putnam N.H."/>
            <person name="Zhou S."/>
            <person name="Allen A.E."/>
            <person name="Apt K.E."/>
            <person name="Bechner M."/>
            <person name="Brzezinski M.A."/>
            <person name="Chaal B.K."/>
            <person name="Chiovitti A."/>
            <person name="Davis A.K."/>
            <person name="Demarest M.S."/>
            <person name="Detter J.C."/>
            <person name="Glavina T."/>
            <person name="Goodstein D."/>
            <person name="Hadi M.Z."/>
            <person name="Hellsten U."/>
            <person name="Hildebrand M."/>
            <person name="Jenkins B.D."/>
            <person name="Jurka J."/>
            <person name="Kapitonov V.V."/>
            <person name="Kroger N."/>
            <person name="Lau W.W."/>
            <person name="Lane T.W."/>
            <person name="Larimer F.W."/>
            <person name="Lippmeier J.C."/>
            <person name="Lucas S."/>
            <person name="Medina M."/>
            <person name="Montsant A."/>
            <person name="Obornik M."/>
            <person name="Parker M.S."/>
            <person name="Palenik B."/>
            <person name="Pazour G.J."/>
            <person name="Richardson P.M."/>
            <person name="Rynearson T.A."/>
            <person name="Saito M.A."/>
            <person name="Schwartz D.C."/>
            <person name="Thamatrakoln K."/>
            <person name="Valentin K."/>
            <person name="Vardi A."/>
            <person name="Wilkerson F.P."/>
            <person name="Rokhsar D.S."/>
        </authorList>
    </citation>
    <scope>NUCLEOTIDE SEQUENCE [LARGE SCALE GENOMIC DNA]</scope>
    <source>
        <strain evidence="3 4">CCMP1335</strain>
    </source>
</reference>
<dbReference type="PaxDb" id="35128-Thaps1505"/>
<dbReference type="Gene3D" id="3.50.30.30">
    <property type="match status" value="2"/>
</dbReference>
<organism evidence="3 4">
    <name type="scientific">Thalassiosira pseudonana</name>
    <name type="common">Marine diatom</name>
    <name type="synonym">Cyclotella nana</name>
    <dbReference type="NCBI Taxonomy" id="35128"/>
    <lineage>
        <taxon>Eukaryota</taxon>
        <taxon>Sar</taxon>
        <taxon>Stramenopiles</taxon>
        <taxon>Ochrophyta</taxon>
        <taxon>Bacillariophyta</taxon>
        <taxon>Coscinodiscophyceae</taxon>
        <taxon>Thalassiosirophycidae</taxon>
        <taxon>Thalassiosirales</taxon>
        <taxon>Thalassiosiraceae</taxon>
        <taxon>Thalassiosira</taxon>
    </lineage>
</organism>
<dbReference type="GO" id="GO:0042500">
    <property type="term" value="F:aspartic endopeptidase activity, intramembrane cleaving"/>
    <property type="evidence" value="ECO:0000318"/>
    <property type="project" value="GO_Central"/>
</dbReference>
<dbReference type="GO" id="GO:0030660">
    <property type="term" value="C:Golgi-associated vesicle membrane"/>
    <property type="evidence" value="ECO:0000318"/>
    <property type="project" value="GO_Central"/>
</dbReference>
<dbReference type="KEGG" id="tps:THAPSDRAFT_1505"/>
<evidence type="ECO:0000259" key="2">
    <source>
        <dbReference type="Pfam" id="PF02225"/>
    </source>
</evidence>
<protein>
    <recommendedName>
        <fullName evidence="2">PA domain-containing protein</fullName>
    </recommendedName>
</protein>
<evidence type="ECO:0000256" key="1">
    <source>
        <dbReference type="SAM" id="SignalP"/>
    </source>
</evidence>
<dbReference type="GO" id="GO:0098553">
    <property type="term" value="C:lumenal side of endoplasmic reticulum membrane"/>
    <property type="evidence" value="ECO:0000318"/>
    <property type="project" value="GO_Central"/>
</dbReference>
<dbReference type="Pfam" id="PF02225">
    <property type="entry name" value="PA"/>
    <property type="match status" value="2"/>
</dbReference>
<dbReference type="RefSeq" id="XP_002286267.1">
    <property type="nucleotide sequence ID" value="XM_002286231.1"/>
</dbReference>
<dbReference type="GO" id="GO:0033619">
    <property type="term" value="P:membrane protein proteolysis"/>
    <property type="evidence" value="ECO:0000318"/>
    <property type="project" value="GO_Central"/>
</dbReference>
<reference evidence="3 4" key="2">
    <citation type="journal article" date="2008" name="Nature">
        <title>The Phaeodactylum genome reveals the evolutionary history of diatom genomes.</title>
        <authorList>
            <person name="Bowler C."/>
            <person name="Allen A.E."/>
            <person name="Badger J.H."/>
            <person name="Grimwood J."/>
            <person name="Jabbari K."/>
            <person name="Kuo A."/>
            <person name="Maheswari U."/>
            <person name="Martens C."/>
            <person name="Maumus F."/>
            <person name="Otillar R.P."/>
            <person name="Rayko E."/>
            <person name="Salamov A."/>
            <person name="Vandepoele K."/>
            <person name="Beszteri B."/>
            <person name="Gruber A."/>
            <person name="Heijde M."/>
            <person name="Katinka M."/>
            <person name="Mock T."/>
            <person name="Valentin K."/>
            <person name="Verret F."/>
            <person name="Berges J.A."/>
            <person name="Brownlee C."/>
            <person name="Cadoret J.P."/>
            <person name="Chiovitti A."/>
            <person name="Choi C.J."/>
            <person name="Coesel S."/>
            <person name="De Martino A."/>
            <person name="Detter J.C."/>
            <person name="Durkin C."/>
            <person name="Falciatore A."/>
            <person name="Fournet J."/>
            <person name="Haruta M."/>
            <person name="Huysman M.J."/>
            <person name="Jenkins B.D."/>
            <person name="Jiroutova K."/>
            <person name="Jorgensen R.E."/>
            <person name="Joubert Y."/>
            <person name="Kaplan A."/>
            <person name="Kroger N."/>
            <person name="Kroth P.G."/>
            <person name="La Roche J."/>
            <person name="Lindquist E."/>
            <person name="Lommer M."/>
            <person name="Martin-Jezequel V."/>
            <person name="Lopez P.J."/>
            <person name="Lucas S."/>
            <person name="Mangogna M."/>
            <person name="McGinnis K."/>
            <person name="Medlin L.K."/>
            <person name="Montsant A."/>
            <person name="Oudot-Le Secq M.P."/>
            <person name="Napoli C."/>
            <person name="Obornik M."/>
            <person name="Parker M.S."/>
            <person name="Petit J.L."/>
            <person name="Porcel B.M."/>
            <person name="Poulsen N."/>
            <person name="Robison M."/>
            <person name="Rychlewski L."/>
            <person name="Rynearson T.A."/>
            <person name="Schmutz J."/>
            <person name="Shapiro H."/>
            <person name="Siaut M."/>
            <person name="Stanley M."/>
            <person name="Sussman M.R."/>
            <person name="Taylor A.R."/>
            <person name="Vardi A."/>
            <person name="von Dassow P."/>
            <person name="Vyverman W."/>
            <person name="Willis A."/>
            <person name="Wyrwicz L.S."/>
            <person name="Rokhsar D.S."/>
            <person name="Weissenbach J."/>
            <person name="Armbrust E.V."/>
            <person name="Green B.R."/>
            <person name="Van de Peer Y."/>
            <person name="Grigoriev I.V."/>
        </authorList>
    </citation>
    <scope>NUCLEOTIDE SEQUENCE [LARGE SCALE GENOMIC DNA]</scope>
    <source>
        <strain evidence="3 4">CCMP1335</strain>
    </source>
</reference>
<dbReference type="InterPro" id="IPR046450">
    <property type="entry name" value="PA_dom_sf"/>
</dbReference>
<name>B8BR53_THAPS</name>
<dbReference type="EMBL" id="CM000638">
    <property type="protein sequence ID" value="EED95908.1"/>
    <property type="molecule type" value="Genomic_DNA"/>
</dbReference>
<proteinExistence type="predicted"/>
<dbReference type="SUPFAM" id="SSF52025">
    <property type="entry name" value="PA domain"/>
    <property type="match status" value="1"/>
</dbReference>
<dbReference type="Proteomes" id="UP000001449">
    <property type="component" value="Chromosome 1"/>
</dbReference>
<dbReference type="GeneID" id="7442917"/>
<feature type="domain" description="PA" evidence="2">
    <location>
        <begin position="179"/>
        <end position="245"/>
    </location>
</feature>
<dbReference type="FunFam" id="3.50.30.30:FF:000066">
    <property type="entry name" value="Signal peptide peptidase-like protein"/>
    <property type="match status" value="1"/>
</dbReference>
<evidence type="ECO:0000313" key="3">
    <source>
        <dbReference type="EMBL" id="EED95908.1"/>
    </source>
</evidence>
<gene>
    <name evidence="3" type="ORF">THAPSDRAFT_1505</name>
</gene>
<feature type="domain" description="PA" evidence="2">
    <location>
        <begin position="340"/>
        <end position="414"/>
    </location>
</feature>
<dbReference type="GO" id="GO:0006465">
    <property type="term" value="P:signal peptide processing"/>
    <property type="evidence" value="ECO:0000318"/>
    <property type="project" value="GO_Central"/>
</dbReference>
<dbReference type="AlphaFoldDB" id="B8BR53"/>
<keyword evidence="4" id="KW-1185">Reference proteome</keyword>
<dbReference type="PANTHER" id="PTHR12174">
    <property type="entry name" value="SIGNAL PEPTIDE PEPTIDASE"/>
    <property type="match status" value="1"/>
</dbReference>